<evidence type="ECO:0000313" key="5">
    <source>
        <dbReference type="EMBL" id="KRL54631.1"/>
    </source>
</evidence>
<dbReference type="Gene3D" id="3.40.50.920">
    <property type="match status" value="1"/>
</dbReference>
<dbReference type="EMBL" id="AZFE01000032">
    <property type="protein sequence ID" value="KRL54631.1"/>
    <property type="molecule type" value="Genomic_DNA"/>
</dbReference>
<dbReference type="CDD" id="cd07036">
    <property type="entry name" value="TPP_PYR_E1-PDHc-beta_like"/>
    <property type="match status" value="1"/>
</dbReference>
<dbReference type="PANTHER" id="PTHR43257:SF2">
    <property type="entry name" value="PYRUVATE DEHYDROGENASE E1 COMPONENT SUBUNIT BETA"/>
    <property type="match status" value="1"/>
</dbReference>
<dbReference type="InterPro" id="IPR029061">
    <property type="entry name" value="THDP-binding"/>
</dbReference>
<protein>
    <submittedName>
        <fullName evidence="5">Acetoin dehydrogenase complex, E1 component, beta subunit</fullName>
    </submittedName>
</protein>
<evidence type="ECO:0000256" key="3">
    <source>
        <dbReference type="ARBA" id="ARBA00023052"/>
    </source>
</evidence>
<dbReference type="SMART" id="SM00861">
    <property type="entry name" value="Transket_pyr"/>
    <property type="match status" value="1"/>
</dbReference>
<dbReference type="InterPro" id="IPR005475">
    <property type="entry name" value="Transketolase-like_Pyr-bd"/>
</dbReference>
<dbReference type="FunFam" id="3.40.50.920:FF:000001">
    <property type="entry name" value="Pyruvate dehydrogenase E1 beta subunit"/>
    <property type="match status" value="1"/>
</dbReference>
<dbReference type="GO" id="GO:0016491">
    <property type="term" value="F:oxidoreductase activity"/>
    <property type="evidence" value="ECO:0007669"/>
    <property type="project" value="UniProtKB-KW"/>
</dbReference>
<keyword evidence="2" id="KW-0560">Oxidoreductase</keyword>
<feature type="domain" description="Transketolase-like pyrimidine-binding" evidence="4">
    <location>
        <begin position="4"/>
        <end position="179"/>
    </location>
</feature>
<dbReference type="OrthoDB" id="9771835at2"/>
<comment type="caution">
    <text evidence="5">The sequence shown here is derived from an EMBL/GenBank/DDBJ whole genome shotgun (WGS) entry which is preliminary data.</text>
</comment>
<dbReference type="RefSeq" id="WP_057890359.1">
    <property type="nucleotide sequence ID" value="NZ_AZFE01000032.1"/>
</dbReference>
<keyword evidence="3" id="KW-0786">Thiamine pyrophosphate</keyword>
<proteinExistence type="predicted"/>
<dbReference type="Proteomes" id="UP000051697">
    <property type="component" value="Unassembled WGS sequence"/>
</dbReference>
<keyword evidence="6" id="KW-1185">Reference proteome</keyword>
<name>A0A0R1RCR2_9LACO</name>
<dbReference type="PANTHER" id="PTHR43257">
    <property type="entry name" value="PYRUVATE DEHYDROGENASE E1 COMPONENT BETA SUBUNIT"/>
    <property type="match status" value="1"/>
</dbReference>
<dbReference type="SUPFAM" id="SSF52518">
    <property type="entry name" value="Thiamin diphosphate-binding fold (THDP-binding)"/>
    <property type="match status" value="1"/>
</dbReference>
<gene>
    <name evidence="5" type="ORF">FC70_GL001428</name>
</gene>
<dbReference type="STRING" id="1423778.FC70_GL001428"/>
<dbReference type="PATRIC" id="fig|1423778.4.peg.1464"/>
<evidence type="ECO:0000256" key="2">
    <source>
        <dbReference type="ARBA" id="ARBA00023002"/>
    </source>
</evidence>
<dbReference type="InterPro" id="IPR033248">
    <property type="entry name" value="Transketolase_C"/>
</dbReference>
<dbReference type="FunFam" id="3.40.50.970:FF:000001">
    <property type="entry name" value="Pyruvate dehydrogenase E1 beta subunit"/>
    <property type="match status" value="1"/>
</dbReference>
<dbReference type="AlphaFoldDB" id="A0A0R1RCR2"/>
<dbReference type="Pfam" id="PF02780">
    <property type="entry name" value="Transketolase_C"/>
    <property type="match status" value="1"/>
</dbReference>
<accession>A0A0R1RCR2</accession>
<dbReference type="SUPFAM" id="SSF52922">
    <property type="entry name" value="TK C-terminal domain-like"/>
    <property type="match status" value="1"/>
</dbReference>
<reference evidence="5 6" key="1">
    <citation type="journal article" date="2015" name="Genome Announc.">
        <title>Expanding the biotechnology potential of lactobacilli through comparative genomics of 213 strains and associated genera.</title>
        <authorList>
            <person name="Sun Z."/>
            <person name="Harris H.M."/>
            <person name="McCann A."/>
            <person name="Guo C."/>
            <person name="Argimon S."/>
            <person name="Zhang W."/>
            <person name="Yang X."/>
            <person name="Jeffery I.B."/>
            <person name="Cooney J.C."/>
            <person name="Kagawa T.F."/>
            <person name="Liu W."/>
            <person name="Song Y."/>
            <person name="Salvetti E."/>
            <person name="Wrobel A."/>
            <person name="Rasinkangas P."/>
            <person name="Parkhill J."/>
            <person name="Rea M.C."/>
            <person name="O'Sullivan O."/>
            <person name="Ritari J."/>
            <person name="Douillard F.P."/>
            <person name="Paul Ross R."/>
            <person name="Yang R."/>
            <person name="Briner A.E."/>
            <person name="Felis G.E."/>
            <person name="de Vos W.M."/>
            <person name="Barrangou R."/>
            <person name="Klaenhammer T.R."/>
            <person name="Caufield P.W."/>
            <person name="Cui Y."/>
            <person name="Zhang H."/>
            <person name="O'Toole P.W."/>
        </authorList>
    </citation>
    <scope>NUCLEOTIDE SEQUENCE [LARGE SCALE GENOMIC DNA]</scope>
    <source>
        <strain evidence="5 6">DSM 15707</strain>
    </source>
</reference>
<dbReference type="KEGG" id="lol:LACOL_1152"/>
<evidence type="ECO:0000313" key="6">
    <source>
        <dbReference type="Proteomes" id="UP000051697"/>
    </source>
</evidence>
<evidence type="ECO:0000256" key="1">
    <source>
        <dbReference type="ARBA" id="ARBA00001964"/>
    </source>
</evidence>
<organism evidence="5 6">
    <name type="scientific">Paucilactobacillus oligofermentans DSM 15707 = LMG 22743</name>
    <dbReference type="NCBI Taxonomy" id="1423778"/>
    <lineage>
        <taxon>Bacteria</taxon>
        <taxon>Bacillati</taxon>
        <taxon>Bacillota</taxon>
        <taxon>Bacilli</taxon>
        <taxon>Lactobacillales</taxon>
        <taxon>Lactobacillaceae</taxon>
        <taxon>Paucilactobacillus</taxon>
    </lineage>
</organism>
<dbReference type="Gene3D" id="3.40.50.970">
    <property type="match status" value="1"/>
</dbReference>
<dbReference type="Pfam" id="PF02779">
    <property type="entry name" value="Transket_pyr"/>
    <property type="match status" value="1"/>
</dbReference>
<sequence length="325" mass="35345">MAKKSYIQAITDGLDILLDEDPKTLIFGEDVGKNGGVFRTTQGLQEKYGEDRVFDTPLAESGILGLAVGLGLTGWRPIPEIQFMGFTFEAIDSIAGQMARMRFRFGGQKNSPVTIRTPFGGGTHTAEMHADNLENFFTGVPGLRVVTASNPYDAKGLIISAVENNDPVLFMENLKLYRSMKDDIPDEKYTVPLDTAKVVREGTDVTIVAYSAEVNESLTVAEKLAKENISAEVIDLRSLSPIDTDTIFASVEKTHKVVVVQEAQKMAGVGAVVASEISEHAIMSLDAPIARVAAPNSVYPFAQAENVWIPNADDIEVKVRETLSY</sequence>
<evidence type="ECO:0000259" key="4">
    <source>
        <dbReference type="SMART" id="SM00861"/>
    </source>
</evidence>
<comment type="cofactor">
    <cofactor evidence="1">
        <name>thiamine diphosphate</name>
        <dbReference type="ChEBI" id="CHEBI:58937"/>
    </cofactor>
</comment>
<dbReference type="InterPro" id="IPR009014">
    <property type="entry name" value="Transketo_C/PFOR_II"/>
</dbReference>